<evidence type="ECO:0000256" key="12">
    <source>
        <dbReference type="ARBA" id="ARBA00023242"/>
    </source>
</evidence>
<keyword evidence="6 14" id="KW-0479">Metal-binding</keyword>
<feature type="region of interest" description="Disordered" evidence="16">
    <location>
        <begin position="289"/>
        <end position="324"/>
    </location>
</feature>
<evidence type="ECO:0000256" key="7">
    <source>
        <dbReference type="ARBA" id="ARBA00022771"/>
    </source>
</evidence>
<comment type="similarity">
    <text evidence="4 14">Belongs to the BRE1 family.</text>
</comment>
<feature type="domain" description="RING-type" evidence="17">
    <location>
        <begin position="769"/>
        <end position="808"/>
    </location>
</feature>
<gene>
    <name evidence="18" type="ORF">N0F65_008220</name>
</gene>
<dbReference type="InterPro" id="IPR013083">
    <property type="entry name" value="Znf_RING/FYVE/PHD"/>
</dbReference>
<keyword evidence="10 14" id="KW-0156">Chromatin regulator</keyword>
<keyword evidence="19" id="KW-1185">Reference proteome</keyword>
<comment type="catalytic activity">
    <reaction evidence="1 14">
        <text>S-ubiquitinyl-[E2 ubiquitin-conjugating enzyme]-L-cysteine + [acceptor protein]-L-lysine = [E2 ubiquitin-conjugating enzyme]-L-cysteine + N(6)-ubiquitinyl-[acceptor protein]-L-lysine.</text>
        <dbReference type="EC" id="2.3.2.27"/>
    </reaction>
</comment>
<evidence type="ECO:0000256" key="6">
    <source>
        <dbReference type="ARBA" id="ARBA00022723"/>
    </source>
</evidence>
<evidence type="ECO:0000256" key="16">
    <source>
        <dbReference type="SAM" id="MobiDB-lite"/>
    </source>
</evidence>
<comment type="subcellular location">
    <subcellularLocation>
        <location evidence="2 14">Nucleus</location>
    </subcellularLocation>
</comment>
<dbReference type="Proteomes" id="UP001146120">
    <property type="component" value="Unassembled WGS sequence"/>
</dbReference>
<keyword evidence="5 14" id="KW-0808">Transferase</keyword>
<keyword evidence="11 14" id="KW-0175">Coiled coil</keyword>
<dbReference type="PROSITE" id="PS50089">
    <property type="entry name" value="ZF_RING_2"/>
    <property type="match status" value="1"/>
</dbReference>
<feature type="compositionally biased region" description="Basic and acidic residues" evidence="16">
    <location>
        <begin position="289"/>
        <end position="323"/>
    </location>
</feature>
<accession>A0AAV2YVU3</accession>
<evidence type="ECO:0000256" key="13">
    <source>
        <dbReference type="PROSITE-ProRule" id="PRU00175"/>
    </source>
</evidence>
<reference evidence="18" key="1">
    <citation type="submission" date="2022-11" db="EMBL/GenBank/DDBJ databases">
        <authorList>
            <person name="Morgan W.R."/>
            <person name="Tartar A."/>
        </authorList>
    </citation>
    <scope>NUCLEOTIDE SEQUENCE</scope>
    <source>
        <strain evidence="18">ARSEF 373</strain>
    </source>
</reference>
<dbReference type="GO" id="GO:0008270">
    <property type="term" value="F:zinc ion binding"/>
    <property type="evidence" value="ECO:0007669"/>
    <property type="project" value="UniProtKB-KW"/>
</dbReference>
<dbReference type="Pfam" id="PF13923">
    <property type="entry name" value="zf-C3HC4_2"/>
    <property type="match status" value="1"/>
</dbReference>
<evidence type="ECO:0000256" key="11">
    <source>
        <dbReference type="ARBA" id="ARBA00023054"/>
    </source>
</evidence>
<feature type="coiled-coil region" evidence="15">
    <location>
        <begin position="374"/>
        <end position="444"/>
    </location>
</feature>
<dbReference type="EMBL" id="DAKRPA010000088">
    <property type="protein sequence ID" value="DAZ99187.1"/>
    <property type="molecule type" value="Genomic_DNA"/>
</dbReference>
<feature type="region of interest" description="Disordered" evidence="16">
    <location>
        <begin position="1"/>
        <end position="43"/>
    </location>
</feature>
<dbReference type="InterPro" id="IPR017907">
    <property type="entry name" value="Znf_RING_CS"/>
</dbReference>
<dbReference type="GO" id="GO:0033503">
    <property type="term" value="C:HULC complex"/>
    <property type="evidence" value="ECO:0007669"/>
    <property type="project" value="TreeGrafter"/>
</dbReference>
<dbReference type="Gene3D" id="1.10.287.1490">
    <property type="match status" value="1"/>
</dbReference>
<feature type="coiled-coil region" evidence="15">
    <location>
        <begin position="469"/>
        <end position="689"/>
    </location>
</feature>
<keyword evidence="8 14" id="KW-0833">Ubl conjugation pathway</keyword>
<evidence type="ECO:0000256" key="15">
    <source>
        <dbReference type="SAM" id="Coils"/>
    </source>
</evidence>
<dbReference type="Gene3D" id="3.30.40.10">
    <property type="entry name" value="Zinc/RING finger domain, C3HC4 (zinc finger)"/>
    <property type="match status" value="1"/>
</dbReference>
<evidence type="ECO:0000256" key="2">
    <source>
        <dbReference type="ARBA" id="ARBA00004123"/>
    </source>
</evidence>
<dbReference type="PANTHER" id="PTHR23163:SF0">
    <property type="entry name" value="E3 UBIQUITIN-PROTEIN LIGASE BRE1"/>
    <property type="match status" value="1"/>
</dbReference>
<name>A0AAV2YVU3_9STRA</name>
<evidence type="ECO:0000256" key="9">
    <source>
        <dbReference type="ARBA" id="ARBA00022833"/>
    </source>
</evidence>
<dbReference type="EC" id="2.3.2.27" evidence="14"/>
<dbReference type="InterPro" id="IPR013956">
    <property type="entry name" value="E3_ubiquit_lig_Bre1"/>
</dbReference>
<proteinExistence type="inferred from homology"/>
<dbReference type="InterPro" id="IPR001841">
    <property type="entry name" value="Znf_RING"/>
</dbReference>
<evidence type="ECO:0000313" key="19">
    <source>
        <dbReference type="Proteomes" id="UP001146120"/>
    </source>
</evidence>
<evidence type="ECO:0000313" key="18">
    <source>
        <dbReference type="EMBL" id="DAZ99187.1"/>
    </source>
</evidence>
<evidence type="ECO:0000256" key="14">
    <source>
        <dbReference type="RuleBase" id="RU365038"/>
    </source>
</evidence>
<keyword evidence="7 13" id="KW-0863">Zinc-finger</keyword>
<dbReference type="PANTHER" id="PTHR23163">
    <property type="entry name" value="RING FINGER PROTEIN-RELATED"/>
    <property type="match status" value="1"/>
</dbReference>
<dbReference type="SUPFAM" id="SSF57850">
    <property type="entry name" value="RING/U-box"/>
    <property type="match status" value="1"/>
</dbReference>
<dbReference type="SMART" id="SM00184">
    <property type="entry name" value="RING"/>
    <property type="match status" value="1"/>
</dbReference>
<keyword evidence="12 14" id="KW-0539">Nucleus</keyword>
<dbReference type="GO" id="GO:0006325">
    <property type="term" value="P:chromatin organization"/>
    <property type="evidence" value="ECO:0007669"/>
    <property type="project" value="UniProtKB-KW"/>
</dbReference>
<dbReference type="PROSITE" id="PS00518">
    <property type="entry name" value="ZF_RING_1"/>
    <property type="match status" value="1"/>
</dbReference>
<organism evidence="18 19">
    <name type="scientific">Lagenidium giganteum</name>
    <dbReference type="NCBI Taxonomy" id="4803"/>
    <lineage>
        <taxon>Eukaryota</taxon>
        <taxon>Sar</taxon>
        <taxon>Stramenopiles</taxon>
        <taxon>Oomycota</taxon>
        <taxon>Peronosporomycetes</taxon>
        <taxon>Pythiales</taxon>
        <taxon>Pythiaceae</taxon>
    </lineage>
</organism>
<reference evidence="18" key="2">
    <citation type="journal article" date="2023" name="Microbiol Resour">
        <title>Decontamination and Annotation of the Draft Genome Sequence of the Oomycete Lagenidium giganteum ARSEF 373.</title>
        <authorList>
            <person name="Morgan W.R."/>
            <person name="Tartar A."/>
        </authorList>
    </citation>
    <scope>NUCLEOTIDE SEQUENCE</scope>
    <source>
        <strain evidence="18">ARSEF 373</strain>
    </source>
</reference>
<keyword evidence="9 14" id="KW-0862">Zinc</keyword>
<dbReference type="CDD" id="cd16499">
    <property type="entry name" value="RING-HC_Bre1-like"/>
    <property type="match status" value="1"/>
</dbReference>
<feature type="coiled-coil region" evidence="15">
    <location>
        <begin position="43"/>
        <end position="70"/>
    </location>
</feature>
<dbReference type="GO" id="GO:0061630">
    <property type="term" value="F:ubiquitin protein ligase activity"/>
    <property type="evidence" value="ECO:0007669"/>
    <property type="project" value="UniProtKB-EC"/>
</dbReference>
<evidence type="ECO:0000256" key="4">
    <source>
        <dbReference type="ARBA" id="ARBA00005555"/>
    </source>
</evidence>
<evidence type="ECO:0000256" key="10">
    <source>
        <dbReference type="ARBA" id="ARBA00022853"/>
    </source>
</evidence>
<dbReference type="AlphaFoldDB" id="A0AAV2YVU3"/>
<evidence type="ECO:0000259" key="17">
    <source>
        <dbReference type="PROSITE" id="PS50089"/>
    </source>
</evidence>
<evidence type="ECO:0000256" key="5">
    <source>
        <dbReference type="ARBA" id="ARBA00022679"/>
    </source>
</evidence>
<dbReference type="GO" id="GO:0016567">
    <property type="term" value="P:protein ubiquitination"/>
    <property type="evidence" value="ECO:0007669"/>
    <property type="project" value="UniProtKB-UniRule"/>
</dbReference>
<protein>
    <recommendedName>
        <fullName evidence="14">E3 ubiquitin protein ligase</fullName>
        <ecNumber evidence="14">2.3.2.27</ecNumber>
    </recommendedName>
</protein>
<dbReference type="GO" id="GO:0005634">
    <property type="term" value="C:nucleus"/>
    <property type="evidence" value="ECO:0007669"/>
    <property type="project" value="UniProtKB-SubCell"/>
</dbReference>
<evidence type="ECO:0000256" key="8">
    <source>
        <dbReference type="ARBA" id="ARBA00022786"/>
    </source>
</evidence>
<evidence type="ECO:0000256" key="1">
    <source>
        <dbReference type="ARBA" id="ARBA00000900"/>
    </source>
</evidence>
<sequence length="822" mass="94702">MADAHSAENGTHKKKAAPPLPPRPTKRIKIDDDHPSQANPSTMEAVRDRNRAMELEMQEKNRRIKFLTHKCESLFRRRAVTDAQFRAIRRQWLQLLDDLETSLCVLHEAAGDDEQQQKTARTWQEVVAAADLFGVPRSRNVKLVLPEWFIALNRGEEDVALPDASDDGEDQKDVMAELPEVERELAKQLQTKYEQTKALAEQILSTAARIQQFQGSDEKAIEFQHFVEEKRALVADVLTLKEKCLVYKRHMFELERDIEVKEFERHKACRDYDRLTKFVECNRETLTKKEGDESTEIKQEARSDDAHDKKTTVNDEKSKKEQDLEQMTATLRENVSILSTKLYQERDKNIAMTKEIQNLKAQEQAWKVAEAHLKQESEDKIQHLREENTNLTEEFTKLRHKVKDMENHVNAKWKKKMAKIQADMTKVKTQMDELNIKNTTLREKLSSTSSIRDQLVDLKAVHEASVREIEGLKGKLDSAVKRAERLEKAAGAEEAKKLSVQLEASEKVRAELQATYDELKASISDKPDVSKLMQRQTDLESKYEQLLLDHGNARTNIEKLEAELEDMRAAHEASREENDALVSEIEILNKDIEAARHAKKKAQQQLEEKRTSCKKLHTQLAKEEQAKSHCFEELAAARLQVSSLGTVHKHQKATLESVKEALQAKQRELEALHEYVKNLMSEKEAADSEKRKVLCEAEVVKHMYTASSVETSQKQQQEKKRPCEKCEQYRLKEEQNEKLLQAAKAAGSSGGLTDLERFELQDLQKVVNCSVCQDRRKTVIITKCSHMFCKECIDSNIKARNRKCPTCKKMFGQDDIKNVWFT</sequence>
<evidence type="ECO:0000256" key="3">
    <source>
        <dbReference type="ARBA" id="ARBA00004906"/>
    </source>
</evidence>
<comment type="caution">
    <text evidence="18">The sequence shown here is derived from an EMBL/GenBank/DDBJ whole genome shotgun (WGS) entry which is preliminary data.</text>
</comment>
<comment type="pathway">
    <text evidence="3 14">Protein modification; protein ubiquitination.</text>
</comment>